<keyword evidence="1" id="KW-1133">Transmembrane helix</keyword>
<feature type="transmembrane region" description="Helical" evidence="1">
    <location>
        <begin position="12"/>
        <end position="36"/>
    </location>
</feature>
<dbReference type="InterPro" id="IPR052336">
    <property type="entry name" value="MlaD_Phospholipid_Transporter"/>
</dbReference>
<evidence type="ECO:0000313" key="4">
    <source>
        <dbReference type="EMBL" id="NDJ88293.1"/>
    </source>
</evidence>
<dbReference type="Pfam" id="PF02470">
    <property type="entry name" value="MlaD"/>
    <property type="match status" value="1"/>
</dbReference>
<organism evidence="4 5">
    <name type="scientific">Mycolicibacter kumamotonensis</name>
    <dbReference type="NCBI Taxonomy" id="354243"/>
    <lineage>
        <taxon>Bacteria</taxon>
        <taxon>Bacillati</taxon>
        <taxon>Actinomycetota</taxon>
        <taxon>Actinomycetes</taxon>
        <taxon>Mycobacteriales</taxon>
        <taxon>Mycobacteriaceae</taxon>
        <taxon>Mycolicibacter</taxon>
    </lineage>
</organism>
<sequence length="354" mass="38288">MSDHDRRDPLRTGVLSIGVLTCVLLLSFGYTTLPFWPHGRHYTAYFAHAGGIAAGNPVQVYGYTVGQVDSIDLDIPNRAARVGFTVDRRIRVGDQSLVAIKTDTVLGQRSVEVTPRGIGTVTAIPLVRTSTPYTLSSALQDLGHNIGELDHPKFVEALETLTDSMRHATPHMRAALDGITALSRSINGRDEKVHQLLRHAKGLSDVVAARSGQMNQLITDGNVLFAELADRRQAIDQLISGVKDLARQLSGFVKDNVEQFGPILSKLNLVLDNLNDHREHISAALRQLPAYATALGEVVGAGPGFQANVFGVPPPTIGGVLLDSYFQPGKLPDSLADFLRGFITDRAIVRPKSP</sequence>
<gene>
    <name evidence="4" type="ORF">GWR20_03835</name>
</gene>
<comment type="caution">
    <text evidence="4">The sequence shown here is derived from an EMBL/GenBank/DDBJ whole genome shotgun (WGS) entry which is preliminary data.</text>
</comment>
<dbReference type="Pfam" id="PF11887">
    <property type="entry name" value="Mce4_CUP1"/>
    <property type="match status" value="1"/>
</dbReference>
<evidence type="ECO:0000256" key="1">
    <source>
        <dbReference type="SAM" id="Phobius"/>
    </source>
</evidence>
<dbReference type="InterPro" id="IPR003399">
    <property type="entry name" value="Mce/MlaD"/>
</dbReference>
<evidence type="ECO:0000313" key="5">
    <source>
        <dbReference type="Proteomes" id="UP000466523"/>
    </source>
</evidence>
<dbReference type="InterPro" id="IPR024516">
    <property type="entry name" value="Mce_C"/>
</dbReference>
<accession>A0A7K3L7U9</accession>
<feature type="domain" description="Mammalian cell entry C-terminal" evidence="3">
    <location>
        <begin position="122"/>
        <end position="304"/>
    </location>
</feature>
<protein>
    <submittedName>
        <fullName evidence="4">MCE family protein</fullName>
    </submittedName>
</protein>
<keyword evidence="1" id="KW-0472">Membrane</keyword>
<name>A0A7K3L7U9_9MYCO</name>
<dbReference type="PANTHER" id="PTHR33371">
    <property type="entry name" value="INTERMEMBRANE PHOSPHOLIPID TRANSPORT SYSTEM BINDING PROTEIN MLAD-RELATED"/>
    <property type="match status" value="1"/>
</dbReference>
<reference evidence="4 5" key="1">
    <citation type="submission" date="2020-01" db="EMBL/GenBank/DDBJ databases">
        <authorList>
            <person name="Sanchez-Estrada R."/>
            <person name="Gonzalez-Y-Merchand J.A."/>
            <person name="Rivera-Gutierrez S."/>
        </authorList>
    </citation>
    <scope>NUCLEOTIDE SEQUENCE [LARGE SCALE GENOMIC DNA]</scope>
    <source>
        <strain evidence="4 5">CST 7247</strain>
    </source>
</reference>
<proteinExistence type="predicted"/>
<evidence type="ECO:0000259" key="2">
    <source>
        <dbReference type="Pfam" id="PF02470"/>
    </source>
</evidence>
<dbReference type="PRINTS" id="PR01782">
    <property type="entry name" value="MCEVIRFACTOR"/>
</dbReference>
<dbReference type="AlphaFoldDB" id="A0A7K3L7U9"/>
<dbReference type="EMBL" id="JAACYR010000009">
    <property type="protein sequence ID" value="NDJ88293.1"/>
    <property type="molecule type" value="Genomic_DNA"/>
</dbReference>
<feature type="domain" description="Mce/MlaD" evidence="2">
    <location>
        <begin position="39"/>
        <end position="115"/>
    </location>
</feature>
<keyword evidence="1" id="KW-0812">Transmembrane</keyword>
<dbReference type="Proteomes" id="UP000466523">
    <property type="component" value="Unassembled WGS sequence"/>
</dbReference>
<dbReference type="InterPro" id="IPR005693">
    <property type="entry name" value="Mce"/>
</dbReference>
<dbReference type="NCBIfam" id="TIGR00996">
    <property type="entry name" value="Mtu_fam_mce"/>
    <property type="match status" value="1"/>
</dbReference>
<dbReference type="RefSeq" id="WP_162111820.1">
    <property type="nucleotide sequence ID" value="NZ_JAACYR010000009.1"/>
</dbReference>
<dbReference type="PANTHER" id="PTHR33371:SF18">
    <property type="entry name" value="MCE-FAMILY PROTEIN MCE3C"/>
    <property type="match status" value="1"/>
</dbReference>
<dbReference type="GO" id="GO:0005576">
    <property type="term" value="C:extracellular region"/>
    <property type="evidence" value="ECO:0007669"/>
    <property type="project" value="TreeGrafter"/>
</dbReference>
<evidence type="ECO:0000259" key="3">
    <source>
        <dbReference type="Pfam" id="PF11887"/>
    </source>
</evidence>